<keyword evidence="3 6" id="KW-0808">Transferase</keyword>
<name>A0A841K4T2_9HYPH</name>
<keyword evidence="2" id="KW-0963">Cytoplasm</keyword>
<reference evidence="6 7" key="1">
    <citation type="submission" date="2020-08" db="EMBL/GenBank/DDBJ databases">
        <title>Genomic Encyclopedia of Type Strains, Phase IV (KMG-IV): sequencing the most valuable type-strain genomes for metagenomic binning, comparative biology and taxonomic classification.</title>
        <authorList>
            <person name="Goeker M."/>
        </authorList>
    </citation>
    <scope>NUCLEOTIDE SEQUENCE [LARGE SCALE GENOMIC DNA]</scope>
    <source>
        <strain evidence="6 7">DSM 101465</strain>
    </source>
</reference>
<keyword evidence="7" id="KW-1185">Reference proteome</keyword>
<dbReference type="Gene3D" id="3.40.630.30">
    <property type="match status" value="1"/>
</dbReference>
<gene>
    <name evidence="6" type="ORF">HNQ73_001119</name>
</gene>
<dbReference type="RefSeq" id="WP_183333073.1">
    <property type="nucleotide sequence ID" value="NZ_BMHX01000002.1"/>
</dbReference>
<dbReference type="EC" id="2.3.1.267" evidence="6"/>
<evidence type="ECO:0000259" key="5">
    <source>
        <dbReference type="PROSITE" id="PS51186"/>
    </source>
</evidence>
<keyword evidence="4 6" id="KW-0012">Acyltransferase</keyword>
<comment type="similarity">
    <text evidence="1">Belongs to the acetyltransferase family. RimI subfamily.</text>
</comment>
<dbReference type="GO" id="GO:0008999">
    <property type="term" value="F:protein-N-terminal-alanine acetyltransferase activity"/>
    <property type="evidence" value="ECO:0007669"/>
    <property type="project" value="UniProtKB-EC"/>
</dbReference>
<comment type="caution">
    <text evidence="6">The sequence shown here is derived from an EMBL/GenBank/DDBJ whole genome shotgun (WGS) entry which is preliminary data.</text>
</comment>
<dbReference type="AlphaFoldDB" id="A0A841K4T2"/>
<dbReference type="InterPro" id="IPR000182">
    <property type="entry name" value="GNAT_dom"/>
</dbReference>
<evidence type="ECO:0000256" key="1">
    <source>
        <dbReference type="ARBA" id="ARBA00005395"/>
    </source>
</evidence>
<dbReference type="NCBIfam" id="TIGR01575">
    <property type="entry name" value="rimI"/>
    <property type="match status" value="1"/>
</dbReference>
<dbReference type="EMBL" id="JACHEH010000002">
    <property type="protein sequence ID" value="MBB6167501.1"/>
    <property type="molecule type" value="Genomic_DNA"/>
</dbReference>
<feature type="domain" description="N-acetyltransferase" evidence="5">
    <location>
        <begin position="17"/>
        <end position="166"/>
    </location>
</feature>
<protein>
    <submittedName>
        <fullName evidence="6">Ribosomal-protein-alanine N-acetyltransferase</fullName>
        <ecNumber evidence="6">2.3.1.267</ecNumber>
    </submittedName>
</protein>
<evidence type="ECO:0000313" key="6">
    <source>
        <dbReference type="EMBL" id="MBB6167501.1"/>
    </source>
</evidence>
<dbReference type="Proteomes" id="UP000588017">
    <property type="component" value="Unassembled WGS sequence"/>
</dbReference>
<dbReference type="SUPFAM" id="SSF55729">
    <property type="entry name" value="Acyl-CoA N-acyltransferases (Nat)"/>
    <property type="match status" value="1"/>
</dbReference>
<dbReference type="PANTHER" id="PTHR43420">
    <property type="entry name" value="ACETYLTRANSFERASE"/>
    <property type="match status" value="1"/>
</dbReference>
<sequence>MIFDRWLSRASSSPPAAAVRPLAPADATTVAAIHAASFARGWEAGEFERLIAAGNSVGDGILAPDGRTLDGFALSRVAADEAEILTIAVAKARRGRGLGRRLLAHHLGSLAARGARRVFLEVEAENAAALALYRGFGFEEIGRRQGYYRKADGSTATAIVMARDLL</sequence>
<evidence type="ECO:0000313" key="7">
    <source>
        <dbReference type="Proteomes" id="UP000588017"/>
    </source>
</evidence>
<evidence type="ECO:0000256" key="3">
    <source>
        <dbReference type="ARBA" id="ARBA00022679"/>
    </source>
</evidence>
<dbReference type="InterPro" id="IPR006464">
    <property type="entry name" value="AcTrfase_RimI/Ard1"/>
</dbReference>
<proteinExistence type="inferred from homology"/>
<dbReference type="PROSITE" id="PS51186">
    <property type="entry name" value="GNAT"/>
    <property type="match status" value="1"/>
</dbReference>
<evidence type="ECO:0000256" key="4">
    <source>
        <dbReference type="ARBA" id="ARBA00023315"/>
    </source>
</evidence>
<evidence type="ECO:0000256" key="2">
    <source>
        <dbReference type="ARBA" id="ARBA00022490"/>
    </source>
</evidence>
<dbReference type="PANTHER" id="PTHR43420:SF12">
    <property type="entry name" value="N-ACETYLTRANSFERASE DOMAIN-CONTAINING PROTEIN"/>
    <property type="match status" value="1"/>
</dbReference>
<dbReference type="InterPro" id="IPR016181">
    <property type="entry name" value="Acyl_CoA_acyltransferase"/>
</dbReference>
<dbReference type="Pfam" id="PF00583">
    <property type="entry name" value="Acetyltransf_1"/>
    <property type="match status" value="1"/>
</dbReference>
<dbReference type="InterPro" id="IPR050680">
    <property type="entry name" value="YpeA/RimI_acetyltransf"/>
</dbReference>
<organism evidence="6 7">
    <name type="scientific">Chelatococcus composti</name>
    <dbReference type="NCBI Taxonomy" id="1743235"/>
    <lineage>
        <taxon>Bacteria</taxon>
        <taxon>Pseudomonadati</taxon>
        <taxon>Pseudomonadota</taxon>
        <taxon>Alphaproteobacteria</taxon>
        <taxon>Hyphomicrobiales</taxon>
        <taxon>Chelatococcaceae</taxon>
        <taxon>Chelatococcus</taxon>
    </lineage>
</organism>
<accession>A0A841K4T2</accession>